<feature type="transmembrane region" description="Helical" evidence="2">
    <location>
        <begin position="254"/>
        <end position="277"/>
    </location>
</feature>
<feature type="region of interest" description="Disordered" evidence="1">
    <location>
        <begin position="333"/>
        <end position="360"/>
    </location>
</feature>
<reference evidence="3 4" key="1">
    <citation type="submission" date="2024-01" db="EMBL/GenBank/DDBJ databases">
        <title>A draft genome for a cacao thread blight-causing isolate of Paramarasmius palmivorus.</title>
        <authorList>
            <person name="Baruah I.K."/>
            <person name="Bukari Y."/>
            <person name="Amoako-Attah I."/>
            <person name="Meinhardt L.W."/>
            <person name="Bailey B.A."/>
            <person name="Cohen S.P."/>
        </authorList>
    </citation>
    <scope>NUCLEOTIDE SEQUENCE [LARGE SCALE GENOMIC DNA]</scope>
    <source>
        <strain evidence="3 4">GH-12</strain>
    </source>
</reference>
<gene>
    <name evidence="3" type="ORF">VNI00_009928</name>
</gene>
<keyword evidence="2" id="KW-0472">Membrane</keyword>
<evidence type="ECO:0000313" key="4">
    <source>
        <dbReference type="Proteomes" id="UP001383192"/>
    </source>
</evidence>
<feature type="transmembrane region" description="Helical" evidence="2">
    <location>
        <begin position="284"/>
        <end position="307"/>
    </location>
</feature>
<dbReference type="Proteomes" id="UP001383192">
    <property type="component" value="Unassembled WGS sequence"/>
</dbReference>
<evidence type="ECO:0000256" key="2">
    <source>
        <dbReference type="SAM" id="Phobius"/>
    </source>
</evidence>
<name>A0AAW0CML7_9AGAR</name>
<protein>
    <submittedName>
        <fullName evidence="3">Uncharacterized protein</fullName>
    </submittedName>
</protein>
<feature type="transmembrane region" description="Helical" evidence="2">
    <location>
        <begin position="12"/>
        <end position="31"/>
    </location>
</feature>
<keyword evidence="2" id="KW-0812">Transmembrane</keyword>
<dbReference type="AlphaFoldDB" id="A0AAW0CML7"/>
<evidence type="ECO:0000313" key="3">
    <source>
        <dbReference type="EMBL" id="KAK7040123.1"/>
    </source>
</evidence>
<sequence length="360" mass="40282">MLIRRALFRIFKLYVYLARIWLVVGALYLALPSPLPSEDAVVSDLHYGNTIRRVFTLSSFFPTSEKLDSVWNIHFGHGSYHHFIMEFQLLRQNGTDVLAFGRTKNPMDSAGLFGGSETFMTPAYRHHLPLDQFDGDYEDISVSRPFMLPRIPLGNPGGLLAPVPWIGTADSVLLTWNHEYKDMPLRIRKVPSEELIEVWPESSFWATIGPGEVPPKLVPLLSIRVPGSASPSFTFAPYPTSSSPSLLFPVRVAMVTYVLIPIAELTIFFIPYVLLLFENMSTFAMFILNVAAIGVVGVAGYGLYWWIKNERPNMSASLNDVRTALDSTLEHARLRAESSPTQNDDASDATDLEAQVETKV</sequence>
<dbReference type="EMBL" id="JAYKXP010000038">
    <property type="protein sequence ID" value="KAK7040123.1"/>
    <property type="molecule type" value="Genomic_DNA"/>
</dbReference>
<evidence type="ECO:0000256" key="1">
    <source>
        <dbReference type="SAM" id="MobiDB-lite"/>
    </source>
</evidence>
<proteinExistence type="predicted"/>
<accession>A0AAW0CML7</accession>
<keyword evidence="2" id="KW-1133">Transmembrane helix</keyword>
<organism evidence="3 4">
    <name type="scientific">Paramarasmius palmivorus</name>
    <dbReference type="NCBI Taxonomy" id="297713"/>
    <lineage>
        <taxon>Eukaryota</taxon>
        <taxon>Fungi</taxon>
        <taxon>Dikarya</taxon>
        <taxon>Basidiomycota</taxon>
        <taxon>Agaricomycotina</taxon>
        <taxon>Agaricomycetes</taxon>
        <taxon>Agaricomycetidae</taxon>
        <taxon>Agaricales</taxon>
        <taxon>Marasmiineae</taxon>
        <taxon>Marasmiaceae</taxon>
        <taxon>Paramarasmius</taxon>
    </lineage>
</organism>
<comment type="caution">
    <text evidence="3">The sequence shown here is derived from an EMBL/GenBank/DDBJ whole genome shotgun (WGS) entry which is preliminary data.</text>
</comment>
<keyword evidence="4" id="KW-1185">Reference proteome</keyword>